<dbReference type="Proteomes" id="UP000005408">
    <property type="component" value="Unassembled WGS sequence"/>
</dbReference>
<reference evidence="2" key="1">
    <citation type="submission" date="2022-08" db="UniProtKB">
        <authorList>
            <consortium name="EnsemblMetazoa"/>
        </authorList>
    </citation>
    <scope>IDENTIFICATION</scope>
    <source>
        <strain evidence="2">05x7-T-G4-1.051#20</strain>
    </source>
</reference>
<sequence length="100" mass="11482">MVVIAEYWNHEKGWAFYLSRVASCYVKRQRFVCFCAIRIYKRSEDESGGDSQNEVARCESNTEKRGAVVGQVDEQHQIGVSETGEIIVRKLQCVRIVHIS</sequence>
<evidence type="ECO:0000313" key="2">
    <source>
        <dbReference type="EnsemblMetazoa" id="G19719.1:cds"/>
    </source>
</evidence>
<protein>
    <submittedName>
        <fullName evidence="2">Uncharacterized protein</fullName>
    </submittedName>
</protein>
<feature type="region of interest" description="Disordered" evidence="1">
    <location>
        <begin position="43"/>
        <end position="64"/>
    </location>
</feature>
<name>A0A8W8JKL6_MAGGI</name>
<keyword evidence="3" id="KW-1185">Reference proteome</keyword>
<accession>A0A8W8JKL6</accession>
<proteinExistence type="predicted"/>
<dbReference type="EnsemblMetazoa" id="G19719.1">
    <property type="protein sequence ID" value="G19719.1:cds"/>
    <property type="gene ID" value="G19719"/>
</dbReference>
<dbReference type="AlphaFoldDB" id="A0A8W8JKL6"/>
<evidence type="ECO:0000313" key="3">
    <source>
        <dbReference type="Proteomes" id="UP000005408"/>
    </source>
</evidence>
<evidence type="ECO:0000256" key="1">
    <source>
        <dbReference type="SAM" id="MobiDB-lite"/>
    </source>
</evidence>
<organism evidence="2 3">
    <name type="scientific">Magallana gigas</name>
    <name type="common">Pacific oyster</name>
    <name type="synonym">Crassostrea gigas</name>
    <dbReference type="NCBI Taxonomy" id="29159"/>
    <lineage>
        <taxon>Eukaryota</taxon>
        <taxon>Metazoa</taxon>
        <taxon>Spiralia</taxon>
        <taxon>Lophotrochozoa</taxon>
        <taxon>Mollusca</taxon>
        <taxon>Bivalvia</taxon>
        <taxon>Autobranchia</taxon>
        <taxon>Pteriomorphia</taxon>
        <taxon>Ostreida</taxon>
        <taxon>Ostreoidea</taxon>
        <taxon>Ostreidae</taxon>
        <taxon>Magallana</taxon>
    </lineage>
</organism>